<evidence type="ECO:0000256" key="4">
    <source>
        <dbReference type="ARBA" id="ARBA00023172"/>
    </source>
</evidence>
<dbReference type="Pfam" id="PF00589">
    <property type="entry name" value="Phage_integrase"/>
    <property type="match status" value="1"/>
</dbReference>
<evidence type="ECO:0000256" key="2">
    <source>
        <dbReference type="ARBA" id="ARBA00022908"/>
    </source>
</evidence>
<comment type="caution">
    <text evidence="6">The sequence shown here is derived from an EMBL/GenBank/DDBJ whole genome shotgun (WGS) entry which is preliminary data.</text>
</comment>
<dbReference type="SUPFAM" id="SSF56349">
    <property type="entry name" value="DNA breaking-rejoining enzymes"/>
    <property type="match status" value="1"/>
</dbReference>
<dbReference type="RefSeq" id="WP_244354686.1">
    <property type="nucleotide sequence ID" value="NZ_JAJNNZ010000001.1"/>
</dbReference>
<evidence type="ECO:0000256" key="1">
    <source>
        <dbReference type="ARBA" id="ARBA00008857"/>
    </source>
</evidence>
<dbReference type="GO" id="GO:0003677">
    <property type="term" value="F:DNA binding"/>
    <property type="evidence" value="ECO:0007669"/>
    <property type="project" value="UniProtKB-KW"/>
</dbReference>
<dbReference type="InterPro" id="IPR002104">
    <property type="entry name" value="Integrase_catalytic"/>
</dbReference>
<keyword evidence="7" id="KW-1185">Reference proteome</keyword>
<dbReference type="Gene3D" id="1.10.443.10">
    <property type="entry name" value="Intergrase catalytic core"/>
    <property type="match status" value="1"/>
</dbReference>
<name>A0A9X2AUW9_9VIBR</name>
<comment type="similarity">
    <text evidence="1">Belongs to the 'phage' integrase family.</text>
</comment>
<dbReference type="PANTHER" id="PTHR30349">
    <property type="entry name" value="PHAGE INTEGRASE-RELATED"/>
    <property type="match status" value="1"/>
</dbReference>
<dbReference type="Gene3D" id="1.10.150.130">
    <property type="match status" value="1"/>
</dbReference>
<dbReference type="Proteomes" id="UP001139488">
    <property type="component" value="Unassembled WGS sequence"/>
</dbReference>
<keyword evidence="4" id="KW-0233">DNA recombination</keyword>
<evidence type="ECO:0000313" key="6">
    <source>
        <dbReference type="EMBL" id="MCJ2375551.1"/>
    </source>
</evidence>
<evidence type="ECO:0000313" key="7">
    <source>
        <dbReference type="Proteomes" id="UP001139488"/>
    </source>
</evidence>
<proteinExistence type="inferred from homology"/>
<dbReference type="InterPro" id="IPR010998">
    <property type="entry name" value="Integrase_recombinase_N"/>
</dbReference>
<dbReference type="InterPro" id="IPR050090">
    <property type="entry name" value="Tyrosine_recombinase_XerCD"/>
</dbReference>
<evidence type="ECO:0000256" key="3">
    <source>
        <dbReference type="ARBA" id="ARBA00023125"/>
    </source>
</evidence>
<gene>
    <name evidence="6" type="ORF">LNL84_01740</name>
</gene>
<organism evidence="6 7">
    <name type="scientific">Vibrio gelatinilyticus</name>
    <dbReference type="NCBI Taxonomy" id="2893468"/>
    <lineage>
        <taxon>Bacteria</taxon>
        <taxon>Pseudomonadati</taxon>
        <taxon>Pseudomonadota</taxon>
        <taxon>Gammaproteobacteria</taxon>
        <taxon>Vibrionales</taxon>
        <taxon>Vibrionaceae</taxon>
        <taxon>Vibrio</taxon>
    </lineage>
</organism>
<feature type="domain" description="Tyr recombinase" evidence="5">
    <location>
        <begin position="224"/>
        <end position="428"/>
    </location>
</feature>
<dbReference type="InterPro" id="IPR013762">
    <property type="entry name" value="Integrase-like_cat_sf"/>
</dbReference>
<keyword evidence="3" id="KW-0238">DNA-binding</keyword>
<dbReference type="PANTHER" id="PTHR30349:SF64">
    <property type="entry name" value="PROPHAGE INTEGRASE INTD-RELATED"/>
    <property type="match status" value="1"/>
</dbReference>
<evidence type="ECO:0000259" key="5">
    <source>
        <dbReference type="PROSITE" id="PS51898"/>
    </source>
</evidence>
<keyword evidence="2" id="KW-0229">DNA integration</keyword>
<reference evidence="6" key="1">
    <citation type="submission" date="2021-11" db="EMBL/GenBank/DDBJ databases">
        <title>Vibrio ZSDE26 sp. nov. and Vibrio ZSDZ34 sp. nov., isolated from coastal seawater in Qingdao.</title>
        <authorList>
            <person name="Zhang P."/>
        </authorList>
    </citation>
    <scope>NUCLEOTIDE SEQUENCE</scope>
    <source>
        <strain evidence="6">ZSDZ34</strain>
    </source>
</reference>
<protein>
    <submittedName>
        <fullName evidence="6">Site-specific integrase</fullName>
    </submittedName>
</protein>
<dbReference type="CDD" id="cd00397">
    <property type="entry name" value="DNA_BRE_C"/>
    <property type="match status" value="1"/>
</dbReference>
<dbReference type="InterPro" id="IPR011010">
    <property type="entry name" value="DNA_brk_join_enz"/>
</dbReference>
<dbReference type="EMBL" id="JAJNNZ010000001">
    <property type="protein sequence ID" value="MCJ2375551.1"/>
    <property type="molecule type" value="Genomic_DNA"/>
</dbReference>
<sequence>MVSVVKNEVNLGDLPYFNQESRCGQSLREVSYHCEREISKFPRLRSLTRIHDVLEMNLFLEHRYKGQFMPPKRANQTNTLGGVSVLTLSSTAYSLSIFLSWLEENNVAWQEVIAIAPSEKAKYWLPVYRFRKHLIDRVATKEIDRDSANLYMNHIRQFYEWALKQRRIDKIPFQYKTQVIKKKRKDGDIDFLFSGQFAQERGITVTTTDLLIPKKYKQKSFNQNELAPYSREELELLYTSKELTKPASRLWVELAHQCGLRADEVATFPASAVKDPALITDKIFYVEITGKLSKTRKVMVSSALMASLWGYLNSAERQRRLGKWQLEHGDSDAAPLFINRSGRPIVSKSVSNVISKVRAELTDKPLERDFHDLRSTFATNLAKFMLKQNLPIGFIQYKLMQLLGHSDFATTQKYINFARSETFDKQMSSWVDKLFGEHLPSLHSDLLAIQQGGEHE</sequence>
<accession>A0A9X2AUW9</accession>
<dbReference type="PROSITE" id="PS51898">
    <property type="entry name" value="TYR_RECOMBINASE"/>
    <property type="match status" value="1"/>
</dbReference>
<dbReference type="GO" id="GO:0015074">
    <property type="term" value="P:DNA integration"/>
    <property type="evidence" value="ECO:0007669"/>
    <property type="project" value="UniProtKB-KW"/>
</dbReference>
<dbReference type="GO" id="GO:0006310">
    <property type="term" value="P:DNA recombination"/>
    <property type="evidence" value="ECO:0007669"/>
    <property type="project" value="UniProtKB-KW"/>
</dbReference>
<dbReference type="AlphaFoldDB" id="A0A9X2AUW9"/>